<evidence type="ECO:0000313" key="1">
    <source>
        <dbReference type="EMBL" id="GMN73993.1"/>
    </source>
</evidence>
<gene>
    <name evidence="1" type="ORF">TIFTF001_056159</name>
</gene>
<dbReference type="EMBL" id="BTGU01019815">
    <property type="protein sequence ID" value="GMN73993.1"/>
    <property type="molecule type" value="Genomic_DNA"/>
</dbReference>
<keyword evidence="2" id="KW-1185">Reference proteome</keyword>
<sequence>MRVKTDGGLKKEEFKPIVENIKEFTQQKTQGSFESVGTVDILTKALGNA</sequence>
<proteinExistence type="predicted"/>
<protein>
    <submittedName>
        <fullName evidence="1">Uncharacterized protein</fullName>
    </submittedName>
</protein>
<name>A0AA88EH15_FICCA</name>
<dbReference type="AlphaFoldDB" id="A0AA88EH15"/>
<comment type="caution">
    <text evidence="1">The sequence shown here is derived from an EMBL/GenBank/DDBJ whole genome shotgun (WGS) entry which is preliminary data.</text>
</comment>
<reference evidence="1" key="1">
    <citation type="submission" date="2023-07" db="EMBL/GenBank/DDBJ databases">
        <title>draft genome sequence of fig (Ficus carica).</title>
        <authorList>
            <person name="Takahashi T."/>
            <person name="Nishimura K."/>
        </authorList>
    </citation>
    <scope>NUCLEOTIDE SEQUENCE</scope>
</reference>
<evidence type="ECO:0000313" key="2">
    <source>
        <dbReference type="Proteomes" id="UP001187192"/>
    </source>
</evidence>
<organism evidence="1 2">
    <name type="scientific">Ficus carica</name>
    <name type="common">Common fig</name>
    <dbReference type="NCBI Taxonomy" id="3494"/>
    <lineage>
        <taxon>Eukaryota</taxon>
        <taxon>Viridiplantae</taxon>
        <taxon>Streptophyta</taxon>
        <taxon>Embryophyta</taxon>
        <taxon>Tracheophyta</taxon>
        <taxon>Spermatophyta</taxon>
        <taxon>Magnoliopsida</taxon>
        <taxon>eudicotyledons</taxon>
        <taxon>Gunneridae</taxon>
        <taxon>Pentapetalae</taxon>
        <taxon>rosids</taxon>
        <taxon>fabids</taxon>
        <taxon>Rosales</taxon>
        <taxon>Moraceae</taxon>
        <taxon>Ficeae</taxon>
        <taxon>Ficus</taxon>
    </lineage>
</organism>
<dbReference type="Proteomes" id="UP001187192">
    <property type="component" value="Unassembled WGS sequence"/>
</dbReference>
<accession>A0AA88EH15</accession>